<evidence type="ECO:0000313" key="2">
    <source>
        <dbReference type="EMBL" id="SDK63088.1"/>
    </source>
</evidence>
<evidence type="ECO:0000256" key="1">
    <source>
        <dbReference type="SAM" id="Phobius"/>
    </source>
</evidence>
<dbReference type="STRING" id="1128970.SAMN04487935_3816"/>
<accession>A0A1G9DGS6</accession>
<feature type="transmembrane region" description="Helical" evidence="1">
    <location>
        <begin position="7"/>
        <end position="25"/>
    </location>
</feature>
<name>A0A1G9DGS6_9FLAO</name>
<gene>
    <name evidence="2" type="ORF">SAMN04487935_3816</name>
</gene>
<reference evidence="2 3" key="1">
    <citation type="submission" date="2016-10" db="EMBL/GenBank/DDBJ databases">
        <authorList>
            <person name="de Groot N.N."/>
        </authorList>
    </citation>
    <scope>NUCLEOTIDE SEQUENCE [LARGE SCALE GENOMIC DNA]</scope>
    <source>
        <strain evidence="2 3">CGMCC 1.10076</strain>
    </source>
</reference>
<sequence>MNSKNKKILGIIFIILFTCFCLYKFSKFFAAGSYPFAEYYDLNYSEAKVLRAIEIVKQKNPDLNVGNGFVDDDNSDYWHHLWFNLEENTVMTWTRPFGKNKTTFALVSVFNGNGNWQDVNNDLGFFENRRIKKEFEKLILQKVEIELKNQ</sequence>
<dbReference type="OrthoDB" id="766298at2"/>
<dbReference type="Proteomes" id="UP000199580">
    <property type="component" value="Unassembled WGS sequence"/>
</dbReference>
<dbReference type="EMBL" id="FNEZ01000011">
    <property type="protein sequence ID" value="SDK63088.1"/>
    <property type="molecule type" value="Genomic_DNA"/>
</dbReference>
<evidence type="ECO:0000313" key="3">
    <source>
        <dbReference type="Proteomes" id="UP000199580"/>
    </source>
</evidence>
<proteinExistence type="predicted"/>
<dbReference type="RefSeq" id="WP_091399458.1">
    <property type="nucleotide sequence ID" value="NZ_BKAI01000033.1"/>
</dbReference>
<keyword evidence="1" id="KW-0812">Transmembrane</keyword>
<protein>
    <submittedName>
        <fullName evidence="2">Uncharacterized protein</fullName>
    </submittedName>
</protein>
<keyword evidence="1" id="KW-1133">Transmembrane helix</keyword>
<organism evidence="2 3">
    <name type="scientific">Flavobacterium noncentrifugens</name>
    <dbReference type="NCBI Taxonomy" id="1128970"/>
    <lineage>
        <taxon>Bacteria</taxon>
        <taxon>Pseudomonadati</taxon>
        <taxon>Bacteroidota</taxon>
        <taxon>Flavobacteriia</taxon>
        <taxon>Flavobacteriales</taxon>
        <taxon>Flavobacteriaceae</taxon>
        <taxon>Flavobacterium</taxon>
    </lineage>
</organism>
<dbReference type="AlphaFoldDB" id="A0A1G9DGS6"/>
<keyword evidence="3" id="KW-1185">Reference proteome</keyword>
<keyword evidence="1" id="KW-0472">Membrane</keyword>